<keyword evidence="9" id="KW-1185">Reference proteome</keyword>
<dbReference type="Gene3D" id="2.30.22.10">
    <property type="entry name" value="Head domain of nucleotide exchange factor GrpE"/>
    <property type="match status" value="1"/>
</dbReference>
<dbReference type="GO" id="GO:0005737">
    <property type="term" value="C:cytoplasm"/>
    <property type="evidence" value="ECO:0007669"/>
    <property type="project" value="UniProtKB-SubCell"/>
</dbReference>
<comment type="function">
    <text evidence="3 4">Participates actively in the response to hyperosmotic and heat shock by preventing the aggregation of stress-denatured proteins, in association with DnaK and GrpE. It is the nucleotide exchange factor for DnaK and may function as a thermosensor. Unfolded proteins bind initially to DnaJ; upon interaction with the DnaJ-bound protein, DnaK hydrolyzes its bound ATP, resulting in the formation of a stable complex. GrpE releases ADP from DnaK; ATP binding to DnaK triggers the release of the substrate protein, thus completing the reaction cycle. Several rounds of ATP-dependent interactions between DnaJ, DnaK and GrpE are required for fully efficient folding.</text>
</comment>
<dbReference type="InterPro" id="IPR000740">
    <property type="entry name" value="GrpE"/>
</dbReference>
<protein>
    <recommendedName>
        <fullName evidence="3 4">Protein GrpE</fullName>
    </recommendedName>
    <alternativeName>
        <fullName evidence="3">HSP-70 cofactor</fullName>
    </alternativeName>
</protein>
<dbReference type="GO" id="GO:0051082">
    <property type="term" value="F:unfolded protein binding"/>
    <property type="evidence" value="ECO:0007669"/>
    <property type="project" value="TreeGrafter"/>
</dbReference>
<gene>
    <name evidence="3 8" type="primary">grpE</name>
    <name evidence="8" type="ORF">Mgrana_01418</name>
</gene>
<evidence type="ECO:0000256" key="3">
    <source>
        <dbReference type="HAMAP-Rule" id="MF_01151"/>
    </source>
</evidence>
<dbReference type="PANTHER" id="PTHR21237">
    <property type="entry name" value="GRPE PROTEIN"/>
    <property type="match status" value="1"/>
</dbReference>
<dbReference type="PANTHER" id="PTHR21237:SF23">
    <property type="entry name" value="GRPE PROTEIN HOMOLOG, MITOCHONDRIAL"/>
    <property type="match status" value="1"/>
</dbReference>
<dbReference type="Proteomes" id="UP000266178">
    <property type="component" value="Unassembled WGS sequence"/>
</dbReference>
<dbReference type="InterPro" id="IPR013805">
    <property type="entry name" value="GrpE_CC"/>
</dbReference>
<dbReference type="CDD" id="cd00446">
    <property type="entry name" value="GrpE"/>
    <property type="match status" value="1"/>
</dbReference>
<evidence type="ECO:0000256" key="6">
    <source>
        <dbReference type="SAM" id="Coils"/>
    </source>
</evidence>
<keyword evidence="6" id="KW-0175">Coiled coil</keyword>
<proteinExistence type="inferred from homology"/>
<evidence type="ECO:0000313" key="8">
    <source>
        <dbReference type="EMBL" id="RIH92641.1"/>
    </source>
</evidence>
<dbReference type="OrthoDB" id="9812586at2"/>
<comment type="subcellular location">
    <subcellularLocation>
        <location evidence="3">Cytoplasm</location>
    </subcellularLocation>
</comment>
<comment type="caution">
    <text evidence="8">The sequence shown here is derived from an EMBL/GenBank/DDBJ whole genome shotgun (WGS) entry which is preliminary data.</text>
</comment>
<comment type="similarity">
    <text evidence="1 3 5">Belongs to the GrpE family.</text>
</comment>
<feature type="compositionally biased region" description="Polar residues" evidence="7">
    <location>
        <begin position="7"/>
        <end position="20"/>
    </location>
</feature>
<dbReference type="GO" id="GO:0000774">
    <property type="term" value="F:adenyl-nucleotide exchange factor activity"/>
    <property type="evidence" value="ECO:0007669"/>
    <property type="project" value="InterPro"/>
</dbReference>
<comment type="subunit">
    <text evidence="3">Homodimer.</text>
</comment>
<reference evidence="8 9" key="1">
    <citation type="submission" date="2018-08" db="EMBL/GenBank/DDBJ databases">
        <title>Meiothermus granaticius genome AF-68 sequencing project.</title>
        <authorList>
            <person name="Da Costa M.S."/>
            <person name="Albuquerque L."/>
            <person name="Raposo P."/>
            <person name="Froufe H.J.C."/>
            <person name="Barroso C.S."/>
            <person name="Egas C."/>
        </authorList>
    </citation>
    <scope>NUCLEOTIDE SEQUENCE [LARGE SCALE GENOMIC DNA]</scope>
    <source>
        <strain evidence="8 9">AF-68</strain>
    </source>
</reference>
<dbReference type="AlphaFoldDB" id="A0A399FD17"/>
<dbReference type="RefSeq" id="WP_119356919.1">
    <property type="nucleotide sequence ID" value="NZ_BJXM01000012.1"/>
</dbReference>
<dbReference type="Pfam" id="PF01025">
    <property type="entry name" value="GrpE"/>
    <property type="match status" value="1"/>
</dbReference>
<keyword evidence="3" id="KW-0963">Cytoplasm</keyword>
<dbReference type="InterPro" id="IPR009012">
    <property type="entry name" value="GrpE_head"/>
</dbReference>
<feature type="region of interest" description="Disordered" evidence="7">
    <location>
        <begin position="1"/>
        <end position="28"/>
    </location>
</feature>
<evidence type="ECO:0000256" key="5">
    <source>
        <dbReference type="RuleBase" id="RU004478"/>
    </source>
</evidence>
<evidence type="ECO:0000313" key="9">
    <source>
        <dbReference type="Proteomes" id="UP000266178"/>
    </source>
</evidence>
<dbReference type="PROSITE" id="PS01071">
    <property type="entry name" value="GRPE"/>
    <property type="match status" value="1"/>
</dbReference>
<evidence type="ECO:0000256" key="1">
    <source>
        <dbReference type="ARBA" id="ARBA00009054"/>
    </source>
</evidence>
<dbReference type="GO" id="GO:0042803">
    <property type="term" value="F:protein homodimerization activity"/>
    <property type="evidence" value="ECO:0007669"/>
    <property type="project" value="InterPro"/>
</dbReference>
<keyword evidence="2 3" id="KW-0143">Chaperone</keyword>
<accession>A0A399FD17</accession>
<dbReference type="PRINTS" id="PR00773">
    <property type="entry name" value="GRPEPROTEIN"/>
</dbReference>
<keyword evidence="3 4" id="KW-0346">Stress response</keyword>
<dbReference type="Gene3D" id="3.90.20.20">
    <property type="match status" value="1"/>
</dbReference>
<name>A0A399FD17_9DEIN</name>
<dbReference type="SUPFAM" id="SSF51064">
    <property type="entry name" value="Head domain of nucleotide exchange factor GrpE"/>
    <property type="match status" value="1"/>
</dbReference>
<dbReference type="GO" id="GO:0006457">
    <property type="term" value="P:protein folding"/>
    <property type="evidence" value="ECO:0007669"/>
    <property type="project" value="InterPro"/>
</dbReference>
<sequence>MEKDKTAQTQVEANGSQNAQPAPEGEIPEVERLRAELEVLQAELRAAKEKYIRLYADFDNYRKRSAQELESANRAGKFEAVRSLLGTLDDLERALGFAQAKPEDLIPGIKTVLENFARNLKGLGVEPVPGVGTPFDPRIHEAIGAVEGEEGKVVHVYQQGFQYGEALVRPARVVVGSGVKEAQGNGQSAER</sequence>
<dbReference type="EMBL" id="QWLB01000016">
    <property type="protein sequence ID" value="RIH92641.1"/>
    <property type="molecule type" value="Genomic_DNA"/>
</dbReference>
<organism evidence="8 9">
    <name type="scientific">Meiothermus granaticius NBRC 107808</name>
    <dbReference type="NCBI Taxonomy" id="1227551"/>
    <lineage>
        <taxon>Bacteria</taxon>
        <taxon>Thermotogati</taxon>
        <taxon>Deinococcota</taxon>
        <taxon>Deinococci</taxon>
        <taxon>Thermales</taxon>
        <taxon>Thermaceae</taxon>
        <taxon>Meiothermus</taxon>
    </lineage>
</organism>
<dbReference type="GO" id="GO:0051087">
    <property type="term" value="F:protein-folding chaperone binding"/>
    <property type="evidence" value="ECO:0007669"/>
    <property type="project" value="InterPro"/>
</dbReference>
<evidence type="ECO:0000256" key="7">
    <source>
        <dbReference type="SAM" id="MobiDB-lite"/>
    </source>
</evidence>
<evidence type="ECO:0000256" key="2">
    <source>
        <dbReference type="ARBA" id="ARBA00023186"/>
    </source>
</evidence>
<evidence type="ECO:0000256" key="4">
    <source>
        <dbReference type="RuleBase" id="RU000639"/>
    </source>
</evidence>
<dbReference type="HAMAP" id="MF_01151">
    <property type="entry name" value="GrpE"/>
    <property type="match status" value="1"/>
</dbReference>
<dbReference type="SUPFAM" id="SSF58014">
    <property type="entry name" value="Coiled-coil domain of nucleotide exchange factor GrpE"/>
    <property type="match status" value="1"/>
</dbReference>
<feature type="coiled-coil region" evidence="6">
    <location>
        <begin position="30"/>
        <end position="57"/>
    </location>
</feature>